<protein>
    <recommendedName>
        <fullName evidence="2">SGNH domain-containing protein</fullName>
    </recommendedName>
</protein>
<evidence type="ECO:0000313" key="3">
    <source>
        <dbReference type="EMBL" id="GEO90466.1"/>
    </source>
</evidence>
<dbReference type="OrthoDB" id="3404679at2"/>
<dbReference type="Proteomes" id="UP000321769">
    <property type="component" value="Unassembled WGS sequence"/>
</dbReference>
<evidence type="ECO:0000313" key="4">
    <source>
        <dbReference type="Proteomes" id="UP000321769"/>
    </source>
</evidence>
<dbReference type="EMBL" id="BJZQ01000019">
    <property type="protein sequence ID" value="GEO90466.1"/>
    <property type="molecule type" value="Genomic_DNA"/>
</dbReference>
<reference evidence="3 4" key="1">
    <citation type="submission" date="2019-07" db="EMBL/GenBank/DDBJ databases">
        <title>Whole genome shotgun sequence of Aeromicrobium flavum NBRC 107625.</title>
        <authorList>
            <person name="Hosoyama A."/>
            <person name="Uohara A."/>
            <person name="Ohji S."/>
            <person name="Ichikawa N."/>
        </authorList>
    </citation>
    <scope>NUCLEOTIDE SEQUENCE [LARGE SCALE GENOMIC DNA]</scope>
    <source>
        <strain evidence="3 4">NBRC 107625</strain>
    </source>
</reference>
<feature type="domain" description="SGNH" evidence="2">
    <location>
        <begin position="108"/>
        <end position="328"/>
    </location>
</feature>
<sequence>MGSVSRRIRLVLVASAVAVGGALVAVSESTHAPARAETASAADAAPVATVVRAAAATPRCFGAASMARKRCHNPALRGKLIPKPSIARSQTARFPGKQCYQSGVQQTRLNRGCTFGKRAKGRPHVILVGDSHARTLLPALAVLARAGHFSLEAQVRGSCSWTRSPVTRLAKSRVRPCWIYRKNLQRWLVKQAPRTDVIVTTGYARQVSGGASSQVRKMRAVWRPLLTRGVRIAAVSDNPRLRGEPQPCLVKHGAIKGARKCGVSYRKGLGRDPFLLTAKKTGGAAAIDLRSRFCRKGFCPAVIGGANVYRDQSHITVTYSKTLAPVLLAQLRAKRLVR</sequence>
<evidence type="ECO:0000259" key="2">
    <source>
        <dbReference type="Pfam" id="PF19040"/>
    </source>
</evidence>
<feature type="signal peptide" evidence="1">
    <location>
        <begin position="1"/>
        <end position="24"/>
    </location>
</feature>
<keyword evidence="4" id="KW-1185">Reference proteome</keyword>
<dbReference type="Pfam" id="PF19040">
    <property type="entry name" value="SGNH"/>
    <property type="match status" value="1"/>
</dbReference>
<dbReference type="AlphaFoldDB" id="A0A512HYC7"/>
<gene>
    <name evidence="3" type="ORF">AFL01nite_27930</name>
</gene>
<keyword evidence="1" id="KW-0732">Signal</keyword>
<feature type="chain" id="PRO_5039137599" description="SGNH domain-containing protein" evidence="1">
    <location>
        <begin position="25"/>
        <end position="338"/>
    </location>
</feature>
<dbReference type="RefSeq" id="WP_146828445.1">
    <property type="nucleotide sequence ID" value="NZ_BAAAYQ010000005.1"/>
</dbReference>
<organism evidence="3 4">
    <name type="scientific">Aeromicrobium flavum</name>
    <dbReference type="NCBI Taxonomy" id="416568"/>
    <lineage>
        <taxon>Bacteria</taxon>
        <taxon>Bacillati</taxon>
        <taxon>Actinomycetota</taxon>
        <taxon>Actinomycetes</taxon>
        <taxon>Propionibacteriales</taxon>
        <taxon>Nocardioidaceae</taxon>
        <taxon>Aeromicrobium</taxon>
    </lineage>
</organism>
<comment type="caution">
    <text evidence="3">The sequence shown here is derived from an EMBL/GenBank/DDBJ whole genome shotgun (WGS) entry which is preliminary data.</text>
</comment>
<dbReference type="InterPro" id="IPR043968">
    <property type="entry name" value="SGNH"/>
</dbReference>
<accession>A0A512HYC7</accession>
<name>A0A512HYC7_9ACTN</name>
<evidence type="ECO:0000256" key="1">
    <source>
        <dbReference type="SAM" id="SignalP"/>
    </source>
</evidence>
<proteinExistence type="predicted"/>